<dbReference type="InterPro" id="IPR036390">
    <property type="entry name" value="WH_DNA-bd_sf"/>
</dbReference>
<keyword evidence="6" id="KW-1185">Reference proteome</keyword>
<reference evidence="6" key="1">
    <citation type="journal article" date="2019" name="Int. J. Syst. Evol. Microbiol.">
        <title>The Global Catalogue of Microorganisms (GCM) 10K type strain sequencing project: providing services to taxonomists for standard genome sequencing and annotation.</title>
        <authorList>
            <consortium name="The Broad Institute Genomics Platform"/>
            <consortium name="The Broad Institute Genome Sequencing Center for Infectious Disease"/>
            <person name="Wu L."/>
            <person name="Ma J."/>
        </authorList>
    </citation>
    <scope>NUCLEOTIDE SEQUENCE [LARGE SCALE GENOMIC DNA]</scope>
    <source>
        <strain evidence="6">CCM 7043</strain>
    </source>
</reference>
<keyword evidence="1" id="KW-0805">Transcription regulation</keyword>
<evidence type="ECO:0000313" key="6">
    <source>
        <dbReference type="Proteomes" id="UP001597114"/>
    </source>
</evidence>
<dbReference type="Proteomes" id="UP001597114">
    <property type="component" value="Unassembled WGS sequence"/>
</dbReference>
<dbReference type="PANTHER" id="PTHR33204:SF18">
    <property type="entry name" value="TRANSCRIPTIONAL REGULATORY PROTEIN"/>
    <property type="match status" value="1"/>
</dbReference>
<evidence type="ECO:0000256" key="3">
    <source>
        <dbReference type="ARBA" id="ARBA00023163"/>
    </source>
</evidence>
<keyword evidence="3" id="KW-0804">Transcription</keyword>
<gene>
    <name evidence="5" type="ORF">ACFSJD_32010</name>
</gene>
<dbReference type="RefSeq" id="WP_344730081.1">
    <property type="nucleotide sequence ID" value="NZ_BAAAUS010000064.1"/>
</dbReference>
<comment type="caution">
    <text evidence="5">The sequence shown here is derived from an EMBL/GenBank/DDBJ whole genome shotgun (WGS) entry which is preliminary data.</text>
</comment>
<dbReference type="EMBL" id="JBHUCO010000044">
    <property type="protein sequence ID" value="MFD1522161.1"/>
    <property type="molecule type" value="Genomic_DNA"/>
</dbReference>
<sequence>MEAEENEPACSIERSLEVLGERWTFLILRSAFLGTTRFADFRSTLGIAPNLLSARLRTLVAAGILEPQQYREPGSRTRVSYHLTESGRKLRLVLAALQQWGDEYRPRPAGPSIVRRSRTTGRPVHVAVVDDTGTEIPLEDLAMLPTSSRDESQAV</sequence>
<proteinExistence type="predicted"/>
<dbReference type="SUPFAM" id="SSF46785">
    <property type="entry name" value="Winged helix' DNA-binding domain"/>
    <property type="match status" value="1"/>
</dbReference>
<feature type="domain" description="HTH hxlR-type" evidence="4">
    <location>
        <begin position="10"/>
        <end position="109"/>
    </location>
</feature>
<evidence type="ECO:0000256" key="2">
    <source>
        <dbReference type="ARBA" id="ARBA00023125"/>
    </source>
</evidence>
<dbReference type="Pfam" id="PF01638">
    <property type="entry name" value="HxlR"/>
    <property type="match status" value="1"/>
</dbReference>
<name>A0ABW4F4S4_9PSEU</name>
<evidence type="ECO:0000256" key="1">
    <source>
        <dbReference type="ARBA" id="ARBA00023015"/>
    </source>
</evidence>
<dbReference type="PANTHER" id="PTHR33204">
    <property type="entry name" value="TRANSCRIPTIONAL REGULATOR, MARR FAMILY"/>
    <property type="match status" value="1"/>
</dbReference>
<dbReference type="PROSITE" id="PS51118">
    <property type="entry name" value="HTH_HXLR"/>
    <property type="match status" value="1"/>
</dbReference>
<dbReference type="InterPro" id="IPR002577">
    <property type="entry name" value="HTH_HxlR"/>
</dbReference>
<evidence type="ECO:0000259" key="4">
    <source>
        <dbReference type="PROSITE" id="PS51118"/>
    </source>
</evidence>
<evidence type="ECO:0000313" key="5">
    <source>
        <dbReference type="EMBL" id="MFD1522161.1"/>
    </source>
</evidence>
<organism evidence="5 6">
    <name type="scientific">Pseudonocardia yunnanensis</name>
    <dbReference type="NCBI Taxonomy" id="58107"/>
    <lineage>
        <taxon>Bacteria</taxon>
        <taxon>Bacillati</taxon>
        <taxon>Actinomycetota</taxon>
        <taxon>Actinomycetes</taxon>
        <taxon>Pseudonocardiales</taxon>
        <taxon>Pseudonocardiaceae</taxon>
        <taxon>Pseudonocardia</taxon>
    </lineage>
</organism>
<protein>
    <submittedName>
        <fullName evidence="5">Winged helix-turn-helix transcriptional regulator</fullName>
    </submittedName>
</protein>
<keyword evidence="2" id="KW-0238">DNA-binding</keyword>
<dbReference type="Gene3D" id="1.10.10.10">
    <property type="entry name" value="Winged helix-like DNA-binding domain superfamily/Winged helix DNA-binding domain"/>
    <property type="match status" value="1"/>
</dbReference>
<accession>A0ABW4F4S4</accession>
<dbReference type="InterPro" id="IPR036388">
    <property type="entry name" value="WH-like_DNA-bd_sf"/>
</dbReference>